<accession>A0A9Q1KMJ5</accession>
<sequence length="249" mass="28105">MEFFPLDRFLLAFIFLVVILIIELYNRLFTKPNPNAINPNPRTHHPEQADHTEDEHDKKMKITANCTDCAICFEAFTTDHGDDDIDNKTGVRVLRECGHRFHHRCLAPWLSIRRFNPTCPKCRCPLQVQQHDGRMEIARVPGSFPMLPHEIMGSVPNPTGHSFPMLPHQMMVPPPPAPVSPSSPLTQPLHSPPRLPHQIMAPISPSSPLPHPLLPHQMMVPTPPATISHRPLLPHHQFAPSLQSVAHNT</sequence>
<protein>
    <recommendedName>
        <fullName evidence="9">RING-type domain-containing protein</fullName>
    </recommendedName>
</protein>
<dbReference type="PANTHER" id="PTHR45798:SF97">
    <property type="entry name" value="ALCOHOL-SENSITIVE RING FINGER PROTEIN 1"/>
    <property type="match status" value="1"/>
</dbReference>
<feature type="transmembrane region" description="Helical" evidence="8">
    <location>
        <begin position="6"/>
        <end position="25"/>
    </location>
</feature>
<dbReference type="Pfam" id="PF12678">
    <property type="entry name" value="zf-rbx1"/>
    <property type="match status" value="1"/>
</dbReference>
<evidence type="ECO:0000256" key="7">
    <source>
        <dbReference type="SAM" id="MobiDB-lite"/>
    </source>
</evidence>
<evidence type="ECO:0000256" key="1">
    <source>
        <dbReference type="ARBA" id="ARBA00004906"/>
    </source>
</evidence>
<dbReference type="SUPFAM" id="SSF57850">
    <property type="entry name" value="RING/U-box"/>
    <property type="match status" value="1"/>
</dbReference>
<name>A0A9Q1KMJ5_9CARY</name>
<keyword evidence="3 6" id="KW-0863">Zinc-finger</keyword>
<dbReference type="PANTHER" id="PTHR45798">
    <property type="entry name" value="RING-H2 FINGER PROTEIN ATL61-RELATED-RELATED"/>
    <property type="match status" value="1"/>
</dbReference>
<keyword evidence="4" id="KW-0833">Ubl conjugation pathway</keyword>
<keyword evidence="8" id="KW-0812">Transmembrane</keyword>
<gene>
    <name evidence="10" type="ORF">Cgig2_031304</name>
</gene>
<proteinExistence type="predicted"/>
<feature type="region of interest" description="Disordered" evidence="7">
    <location>
        <begin position="35"/>
        <end position="56"/>
    </location>
</feature>
<dbReference type="InterPro" id="IPR024766">
    <property type="entry name" value="Znf_RING_H2"/>
</dbReference>
<dbReference type="InterPro" id="IPR052788">
    <property type="entry name" value="RING-type_E3_ligase_ATL"/>
</dbReference>
<evidence type="ECO:0000256" key="5">
    <source>
        <dbReference type="ARBA" id="ARBA00022833"/>
    </source>
</evidence>
<feature type="domain" description="RING-type" evidence="9">
    <location>
        <begin position="69"/>
        <end position="123"/>
    </location>
</feature>
<comment type="pathway">
    <text evidence="1">Protein modification; protein ubiquitination.</text>
</comment>
<keyword evidence="5" id="KW-0862">Zinc</keyword>
<dbReference type="Gene3D" id="3.30.40.10">
    <property type="entry name" value="Zinc/RING finger domain, C3HC4 (zinc finger)"/>
    <property type="match status" value="1"/>
</dbReference>
<dbReference type="InterPro" id="IPR001841">
    <property type="entry name" value="Znf_RING"/>
</dbReference>
<dbReference type="PROSITE" id="PS50089">
    <property type="entry name" value="ZF_RING_2"/>
    <property type="match status" value="1"/>
</dbReference>
<evidence type="ECO:0000256" key="2">
    <source>
        <dbReference type="ARBA" id="ARBA00022723"/>
    </source>
</evidence>
<dbReference type="EMBL" id="JAKOGI010000077">
    <property type="protein sequence ID" value="KAJ8445491.1"/>
    <property type="molecule type" value="Genomic_DNA"/>
</dbReference>
<reference evidence="10" key="1">
    <citation type="submission" date="2022-04" db="EMBL/GenBank/DDBJ databases">
        <title>Carnegiea gigantea Genome sequencing and assembly v2.</title>
        <authorList>
            <person name="Copetti D."/>
            <person name="Sanderson M.J."/>
            <person name="Burquez A."/>
            <person name="Wojciechowski M.F."/>
        </authorList>
    </citation>
    <scope>NUCLEOTIDE SEQUENCE</scope>
    <source>
        <strain evidence="10">SGP5-SGP5p</strain>
        <tissue evidence="10">Aerial part</tissue>
    </source>
</reference>
<dbReference type="OrthoDB" id="689405at2759"/>
<evidence type="ECO:0000256" key="3">
    <source>
        <dbReference type="ARBA" id="ARBA00022771"/>
    </source>
</evidence>
<evidence type="ECO:0000256" key="4">
    <source>
        <dbReference type="ARBA" id="ARBA00022786"/>
    </source>
</evidence>
<dbReference type="InterPro" id="IPR013083">
    <property type="entry name" value="Znf_RING/FYVE/PHD"/>
</dbReference>
<evidence type="ECO:0000256" key="8">
    <source>
        <dbReference type="SAM" id="Phobius"/>
    </source>
</evidence>
<feature type="compositionally biased region" description="Basic and acidic residues" evidence="7">
    <location>
        <begin position="44"/>
        <end position="56"/>
    </location>
</feature>
<evidence type="ECO:0000259" key="9">
    <source>
        <dbReference type="PROSITE" id="PS50089"/>
    </source>
</evidence>
<comment type="caution">
    <text evidence="10">The sequence shown here is derived from an EMBL/GenBank/DDBJ whole genome shotgun (WGS) entry which is preliminary data.</text>
</comment>
<keyword evidence="11" id="KW-1185">Reference proteome</keyword>
<organism evidence="10 11">
    <name type="scientific">Carnegiea gigantea</name>
    <dbReference type="NCBI Taxonomy" id="171969"/>
    <lineage>
        <taxon>Eukaryota</taxon>
        <taxon>Viridiplantae</taxon>
        <taxon>Streptophyta</taxon>
        <taxon>Embryophyta</taxon>
        <taxon>Tracheophyta</taxon>
        <taxon>Spermatophyta</taxon>
        <taxon>Magnoliopsida</taxon>
        <taxon>eudicotyledons</taxon>
        <taxon>Gunneridae</taxon>
        <taxon>Pentapetalae</taxon>
        <taxon>Caryophyllales</taxon>
        <taxon>Cactineae</taxon>
        <taxon>Cactaceae</taxon>
        <taxon>Cactoideae</taxon>
        <taxon>Echinocereeae</taxon>
        <taxon>Carnegiea</taxon>
    </lineage>
</organism>
<dbReference type="Proteomes" id="UP001153076">
    <property type="component" value="Unassembled WGS sequence"/>
</dbReference>
<keyword evidence="8" id="KW-1133">Transmembrane helix</keyword>
<evidence type="ECO:0000256" key="6">
    <source>
        <dbReference type="PROSITE-ProRule" id="PRU00175"/>
    </source>
</evidence>
<dbReference type="SMART" id="SM00184">
    <property type="entry name" value="RING"/>
    <property type="match status" value="1"/>
</dbReference>
<dbReference type="GO" id="GO:0008270">
    <property type="term" value="F:zinc ion binding"/>
    <property type="evidence" value="ECO:0007669"/>
    <property type="project" value="UniProtKB-KW"/>
</dbReference>
<keyword evidence="2" id="KW-0479">Metal-binding</keyword>
<evidence type="ECO:0000313" key="10">
    <source>
        <dbReference type="EMBL" id="KAJ8445491.1"/>
    </source>
</evidence>
<keyword evidence="8" id="KW-0472">Membrane</keyword>
<dbReference type="AlphaFoldDB" id="A0A9Q1KMJ5"/>
<evidence type="ECO:0000313" key="11">
    <source>
        <dbReference type="Proteomes" id="UP001153076"/>
    </source>
</evidence>